<dbReference type="Proteomes" id="UP000603640">
    <property type="component" value="Unassembled WGS sequence"/>
</dbReference>
<organism evidence="3 4">
    <name type="scientific">Pontibacter cellulosilyticus</name>
    <dbReference type="NCBI Taxonomy" id="1720253"/>
    <lineage>
        <taxon>Bacteria</taxon>
        <taxon>Pseudomonadati</taxon>
        <taxon>Bacteroidota</taxon>
        <taxon>Cytophagia</taxon>
        <taxon>Cytophagales</taxon>
        <taxon>Hymenobacteraceae</taxon>
        <taxon>Pontibacter</taxon>
    </lineage>
</organism>
<evidence type="ECO:0000256" key="1">
    <source>
        <dbReference type="SAM" id="Phobius"/>
    </source>
</evidence>
<gene>
    <name evidence="3" type="ORF">H8S84_02090</name>
</gene>
<accession>A0A923N654</accession>
<feature type="domain" description="Glycosyl transferase family 1" evidence="2">
    <location>
        <begin position="176"/>
        <end position="331"/>
    </location>
</feature>
<keyword evidence="1" id="KW-0812">Transmembrane</keyword>
<keyword evidence="1" id="KW-0472">Membrane</keyword>
<name>A0A923N654_9BACT</name>
<dbReference type="RefSeq" id="WP_187065621.1">
    <property type="nucleotide sequence ID" value="NZ_JACRVF010000001.1"/>
</dbReference>
<proteinExistence type="predicted"/>
<dbReference type="SUPFAM" id="SSF53756">
    <property type="entry name" value="UDP-Glycosyltransferase/glycogen phosphorylase"/>
    <property type="match status" value="1"/>
</dbReference>
<evidence type="ECO:0000313" key="3">
    <source>
        <dbReference type="EMBL" id="MBC5991622.1"/>
    </source>
</evidence>
<evidence type="ECO:0000313" key="4">
    <source>
        <dbReference type="Proteomes" id="UP000603640"/>
    </source>
</evidence>
<keyword evidence="4" id="KW-1185">Reference proteome</keyword>
<keyword evidence="1" id="KW-1133">Transmembrane helix</keyword>
<dbReference type="AlphaFoldDB" id="A0A923N654"/>
<dbReference type="Pfam" id="PF00534">
    <property type="entry name" value="Glycos_transf_1"/>
    <property type="match status" value="1"/>
</dbReference>
<dbReference type="EMBL" id="JACRVF010000001">
    <property type="protein sequence ID" value="MBC5991622.1"/>
    <property type="molecule type" value="Genomic_DNA"/>
</dbReference>
<evidence type="ECO:0000259" key="2">
    <source>
        <dbReference type="Pfam" id="PF00534"/>
    </source>
</evidence>
<dbReference type="Gene3D" id="3.40.50.2000">
    <property type="entry name" value="Glycogen Phosphorylase B"/>
    <property type="match status" value="2"/>
</dbReference>
<reference evidence="3" key="1">
    <citation type="submission" date="2020-08" db="EMBL/GenBank/DDBJ databases">
        <title>Pontibacter sp. SD6 16S ribosomal RNA gene Genome sequencing and assembly.</title>
        <authorList>
            <person name="Kang M."/>
        </authorList>
    </citation>
    <scope>NUCLEOTIDE SEQUENCE</scope>
    <source>
        <strain evidence="3">SD6</strain>
    </source>
</reference>
<dbReference type="InterPro" id="IPR001296">
    <property type="entry name" value="Glyco_trans_1"/>
</dbReference>
<comment type="caution">
    <text evidence="3">The sequence shown here is derived from an EMBL/GenBank/DDBJ whole genome shotgun (WGS) entry which is preliminary data.</text>
</comment>
<feature type="transmembrane region" description="Helical" evidence="1">
    <location>
        <begin position="56"/>
        <end position="76"/>
    </location>
</feature>
<protein>
    <submittedName>
        <fullName evidence="3">Glycosyltransferase family 4 protein</fullName>
    </submittedName>
</protein>
<sequence length="363" mass="41673">MKAKTDVCIVSPSGKLYGSEQVLKDFLKNSNKDYLVFCPSNSILFDVLRQETNRHIHMVFSNHIMLYFQIFFLLLLKKTRTVYVNEGGHIRYVKLLATLFPKNLFYVHIRIVEDTLKSRLQKLKSNVRLISISHFIQDKLKLEGYDSALIYDLYDSNNGDSASYQFLKPHLHLINVGFIGRITNTKGLPKIQSLIEHVDNYYPNKFHFHFFGEIDSNEQSVLACLNNISTLENVEVTFHGFVKAKEEIYSKINVAVHLSTIEALGRIFFEALDYKTYFIGFNKGGIGEIASTLGLSNYMINDNSAWKEEICSKIINLIDKDDRAVEIYENAVSVMKSKFSTENYVSSLECLLIDNESFVCRSA</sequence>